<keyword evidence="2" id="KW-0378">Hydrolase</keyword>
<keyword evidence="2" id="KW-0540">Nuclease</keyword>
<dbReference type="RefSeq" id="WP_143078985.1">
    <property type="nucleotide sequence ID" value="NZ_FOBF01000052.1"/>
</dbReference>
<proteinExistence type="predicted"/>
<accession>A0A1H8K7H0</accession>
<dbReference type="GO" id="GO:0004519">
    <property type="term" value="F:endonuclease activity"/>
    <property type="evidence" value="ECO:0007669"/>
    <property type="project" value="UniProtKB-KW"/>
</dbReference>
<organism evidence="2 3">
    <name type="scientific">Nonomuraea pusilla</name>
    <dbReference type="NCBI Taxonomy" id="46177"/>
    <lineage>
        <taxon>Bacteria</taxon>
        <taxon>Bacillati</taxon>
        <taxon>Actinomycetota</taxon>
        <taxon>Actinomycetes</taxon>
        <taxon>Streptosporangiales</taxon>
        <taxon>Streptosporangiaceae</taxon>
        <taxon>Nonomuraea</taxon>
    </lineage>
</organism>
<keyword evidence="3" id="KW-1185">Reference proteome</keyword>
<dbReference type="InterPro" id="IPR002711">
    <property type="entry name" value="HNH"/>
</dbReference>
<dbReference type="OrthoDB" id="5124189at2"/>
<dbReference type="Gene3D" id="1.10.30.50">
    <property type="match status" value="1"/>
</dbReference>
<dbReference type="GO" id="GO:0008270">
    <property type="term" value="F:zinc ion binding"/>
    <property type="evidence" value="ECO:0007669"/>
    <property type="project" value="InterPro"/>
</dbReference>
<dbReference type="CDD" id="cd00085">
    <property type="entry name" value="HNHc"/>
    <property type="match status" value="1"/>
</dbReference>
<dbReference type="EMBL" id="FOBF01000052">
    <property type="protein sequence ID" value="SEN88651.1"/>
    <property type="molecule type" value="Genomic_DNA"/>
</dbReference>
<dbReference type="InterPro" id="IPR003615">
    <property type="entry name" value="HNH_nuc"/>
</dbReference>
<dbReference type="Pfam" id="PF01844">
    <property type="entry name" value="HNH"/>
    <property type="match status" value="1"/>
</dbReference>
<dbReference type="Proteomes" id="UP000198953">
    <property type="component" value="Unassembled WGS sequence"/>
</dbReference>
<reference evidence="2 3" key="1">
    <citation type="submission" date="2016-10" db="EMBL/GenBank/DDBJ databases">
        <authorList>
            <person name="de Groot N.N."/>
        </authorList>
    </citation>
    <scope>NUCLEOTIDE SEQUENCE [LARGE SCALE GENOMIC DNA]</scope>
    <source>
        <strain evidence="2 3">DSM 43357</strain>
    </source>
</reference>
<keyword evidence="2" id="KW-0255">Endonuclease</keyword>
<dbReference type="AlphaFoldDB" id="A0A1H8K7H0"/>
<dbReference type="STRING" id="46177.SAMN05660976_08537"/>
<gene>
    <name evidence="2" type="ORF">SAMN05660976_08537</name>
</gene>
<name>A0A1H8K7H0_9ACTN</name>
<dbReference type="SMART" id="SM00507">
    <property type="entry name" value="HNHc"/>
    <property type="match status" value="1"/>
</dbReference>
<protein>
    <submittedName>
        <fullName evidence="2">HNH endonuclease</fullName>
    </submittedName>
</protein>
<evidence type="ECO:0000313" key="3">
    <source>
        <dbReference type="Proteomes" id="UP000198953"/>
    </source>
</evidence>
<evidence type="ECO:0000313" key="2">
    <source>
        <dbReference type="EMBL" id="SEN88651.1"/>
    </source>
</evidence>
<feature type="domain" description="HNH nuclease" evidence="1">
    <location>
        <begin position="61"/>
        <end position="117"/>
    </location>
</feature>
<dbReference type="GO" id="GO:0003676">
    <property type="term" value="F:nucleic acid binding"/>
    <property type="evidence" value="ECO:0007669"/>
    <property type="project" value="InterPro"/>
</dbReference>
<sequence length="167" mass="18580">MKTRVQPCCNRETFANESEARRRLDKMHQLGLRSVLPIDVELCRNGWHLKFPTSDTGPSPKLRALVEARDKTCVRCGRQVPRDEDSIHHRVPRGRGGENTAENLLLLCGSGTTGCHGWVESNRAEAYKLGYLVKTGFDPLDVPVLLVGKAWAYPTPDGKWVVSGEAT</sequence>
<evidence type="ECO:0000259" key="1">
    <source>
        <dbReference type="SMART" id="SM00507"/>
    </source>
</evidence>